<feature type="compositionally biased region" description="Pro residues" evidence="1">
    <location>
        <begin position="54"/>
        <end position="64"/>
    </location>
</feature>
<feature type="compositionally biased region" description="Basic and acidic residues" evidence="1">
    <location>
        <begin position="1"/>
        <end position="11"/>
    </location>
</feature>
<dbReference type="PANTHER" id="PTHR33143">
    <property type="entry name" value="F16F4.1 PROTEIN-RELATED"/>
    <property type="match status" value="1"/>
</dbReference>
<feature type="non-terminal residue" evidence="3">
    <location>
        <position position="1"/>
    </location>
</feature>
<dbReference type="AlphaFoldDB" id="A0A833UHK4"/>
<sequence length="232" mass="25401">FHLHDPLELPLERMNPLDPRYSPETPKKELQLQGRRPPPLTVSKDSHKIKKPPPHPQPKPPLNPFRPQQQPFQPVIIYAVSPKVIHATVSDFMSIVQRLTGPSSSSSRAGDLSPAARIASIEKTSPPKRNRDRAGSAAAAMGVDPILDDEGVVELGQTYPGILSPAPMTLPPIPDGFFSPTNEPQDFPPFHELMSPFWRNGFFAASPSGLLSAPLISPSPSSLEFLSNFLNF</sequence>
<proteinExistence type="predicted"/>
<gene>
    <name evidence="3" type="ORF">F2P56_022066</name>
</gene>
<evidence type="ECO:0000259" key="2">
    <source>
        <dbReference type="Pfam" id="PF05678"/>
    </source>
</evidence>
<organism evidence="3 4">
    <name type="scientific">Juglans regia</name>
    <name type="common">English walnut</name>
    <dbReference type="NCBI Taxonomy" id="51240"/>
    <lineage>
        <taxon>Eukaryota</taxon>
        <taxon>Viridiplantae</taxon>
        <taxon>Streptophyta</taxon>
        <taxon>Embryophyta</taxon>
        <taxon>Tracheophyta</taxon>
        <taxon>Spermatophyta</taxon>
        <taxon>Magnoliopsida</taxon>
        <taxon>eudicotyledons</taxon>
        <taxon>Gunneridae</taxon>
        <taxon>Pentapetalae</taxon>
        <taxon>rosids</taxon>
        <taxon>fabids</taxon>
        <taxon>Fagales</taxon>
        <taxon>Juglandaceae</taxon>
        <taxon>Juglans</taxon>
    </lineage>
</organism>
<dbReference type="Pfam" id="PF05678">
    <property type="entry name" value="VQ"/>
    <property type="match status" value="1"/>
</dbReference>
<feature type="region of interest" description="Disordered" evidence="1">
    <location>
        <begin position="1"/>
        <end position="68"/>
    </location>
</feature>
<dbReference type="InterPro" id="IPR039607">
    <property type="entry name" value="VQ_8/17/18/20/21/25"/>
</dbReference>
<protein>
    <recommendedName>
        <fullName evidence="2">VQ domain-containing protein</fullName>
    </recommendedName>
</protein>
<dbReference type="InterPro" id="IPR008889">
    <property type="entry name" value="VQ"/>
</dbReference>
<reference evidence="3" key="1">
    <citation type="submission" date="2015-10" db="EMBL/GenBank/DDBJ databases">
        <authorList>
            <person name="Martinez-Garcia P.J."/>
            <person name="Crepeau M.W."/>
            <person name="Puiu D."/>
            <person name="Gonzalez-Ibeas D."/>
            <person name="Whalen J."/>
            <person name="Stevens K."/>
            <person name="Paul R."/>
            <person name="Butterfield T."/>
            <person name="Britton M."/>
            <person name="Reagan R."/>
            <person name="Chakraborty S."/>
            <person name="Walawage S.L."/>
            <person name="Vasquez-Gross H.A."/>
            <person name="Cardeno C."/>
            <person name="Famula R."/>
            <person name="Pratt K."/>
            <person name="Kuruganti S."/>
            <person name="Aradhya M.K."/>
            <person name="Leslie C.A."/>
            <person name="Dandekar A.M."/>
            <person name="Salzberg S.L."/>
            <person name="Wegrzyn J.L."/>
            <person name="Langley C.H."/>
            <person name="Neale D.B."/>
        </authorList>
    </citation>
    <scope>NUCLEOTIDE SEQUENCE</scope>
    <source>
        <tissue evidence="3">Leaves</tissue>
    </source>
</reference>
<reference evidence="3" key="2">
    <citation type="submission" date="2020-03" db="EMBL/GenBank/DDBJ databases">
        <title>Walnut 2.0.</title>
        <authorList>
            <person name="Marrano A."/>
            <person name="Britton M."/>
            <person name="Zimin A.V."/>
            <person name="Zaini P.A."/>
            <person name="Workman R."/>
            <person name="Puiu D."/>
            <person name="Bianco L."/>
            <person name="Allen B.J."/>
            <person name="Troggio M."/>
            <person name="Leslie C.A."/>
            <person name="Timp W."/>
            <person name="Dendekar A."/>
            <person name="Salzberg S.L."/>
            <person name="Neale D.B."/>
        </authorList>
    </citation>
    <scope>NUCLEOTIDE SEQUENCE</scope>
    <source>
        <tissue evidence="3">Leaves</tissue>
    </source>
</reference>
<dbReference type="Gramene" id="Jr10_10610_p1">
    <property type="protein sequence ID" value="cds.Jr10_10610_p1"/>
    <property type="gene ID" value="Jr10_10610"/>
</dbReference>
<dbReference type="Proteomes" id="UP000619265">
    <property type="component" value="Unassembled WGS sequence"/>
</dbReference>
<dbReference type="PANTHER" id="PTHR33143:SF50">
    <property type="entry name" value="PROTEIN MKS1"/>
    <property type="match status" value="1"/>
</dbReference>
<evidence type="ECO:0000256" key="1">
    <source>
        <dbReference type="SAM" id="MobiDB-lite"/>
    </source>
</evidence>
<dbReference type="EMBL" id="LIHL02000010">
    <property type="protein sequence ID" value="KAF5457998.1"/>
    <property type="molecule type" value="Genomic_DNA"/>
</dbReference>
<comment type="caution">
    <text evidence="3">The sequence shown here is derived from an EMBL/GenBank/DDBJ whole genome shotgun (WGS) entry which is preliminary data.</text>
</comment>
<feature type="domain" description="VQ" evidence="2">
    <location>
        <begin position="80"/>
        <end position="105"/>
    </location>
</feature>
<evidence type="ECO:0000313" key="3">
    <source>
        <dbReference type="EMBL" id="KAF5457998.1"/>
    </source>
</evidence>
<accession>A0A833UHK4</accession>
<name>A0A833UHK4_JUGRE</name>
<feature type="region of interest" description="Disordered" evidence="1">
    <location>
        <begin position="100"/>
        <end position="132"/>
    </location>
</feature>
<evidence type="ECO:0000313" key="4">
    <source>
        <dbReference type="Proteomes" id="UP000619265"/>
    </source>
</evidence>